<dbReference type="RefSeq" id="WP_215123700.1">
    <property type="nucleotide sequence ID" value="NZ_CBDRKV010000008.1"/>
</dbReference>
<sequence>MNEERRDRLPNPPEPPETDPDTVATPEILARLHALLTVLPLPEIDDASWGALVADALDHMPARQL</sequence>
<evidence type="ECO:0000256" key="1">
    <source>
        <dbReference type="SAM" id="MobiDB-lite"/>
    </source>
</evidence>
<reference evidence="3" key="1">
    <citation type="submission" date="2021-05" db="EMBL/GenBank/DDBJ databases">
        <title>Direct Submission.</title>
        <authorList>
            <person name="Li K."/>
            <person name="Gao J."/>
        </authorList>
    </citation>
    <scope>NUCLEOTIDE SEQUENCE [LARGE SCALE GENOMIC DNA]</scope>
    <source>
        <strain evidence="3">MG62</strain>
    </source>
</reference>
<feature type="region of interest" description="Disordered" evidence="1">
    <location>
        <begin position="1"/>
        <end position="25"/>
    </location>
</feature>
<keyword evidence="3" id="KW-1185">Reference proteome</keyword>
<dbReference type="Proteomes" id="UP000679629">
    <property type="component" value="Chromosome"/>
</dbReference>
<name>A0ABX8G328_9ACTN</name>
<gene>
    <name evidence="2" type="ORF">KJK29_36995</name>
</gene>
<dbReference type="EMBL" id="CP075896">
    <property type="protein sequence ID" value="QWB27751.1"/>
    <property type="molecule type" value="Genomic_DNA"/>
</dbReference>
<evidence type="ECO:0000313" key="2">
    <source>
        <dbReference type="EMBL" id="QWB27751.1"/>
    </source>
</evidence>
<protein>
    <submittedName>
        <fullName evidence="2">Uncharacterized protein</fullName>
    </submittedName>
</protein>
<evidence type="ECO:0000313" key="3">
    <source>
        <dbReference type="Proteomes" id="UP000679629"/>
    </source>
</evidence>
<organism evidence="2 3">
    <name type="scientific">Streptomyces koelreuteriae</name>
    <dbReference type="NCBI Taxonomy" id="2838015"/>
    <lineage>
        <taxon>Bacteria</taxon>
        <taxon>Bacillati</taxon>
        <taxon>Actinomycetota</taxon>
        <taxon>Actinomycetes</taxon>
        <taxon>Kitasatosporales</taxon>
        <taxon>Streptomycetaceae</taxon>
        <taxon>Streptomyces</taxon>
    </lineage>
</organism>
<accession>A0ABX8G328</accession>
<proteinExistence type="predicted"/>